<name>A0A510KVF8_9FUSO</name>
<dbReference type="Proteomes" id="UP000321944">
    <property type="component" value="Chromosome"/>
</dbReference>
<proteinExistence type="predicted"/>
<evidence type="ECO:0000313" key="1">
    <source>
        <dbReference type="EMBL" id="BBM55237.1"/>
    </source>
</evidence>
<protein>
    <submittedName>
        <fullName evidence="1">Uncharacterized protein</fullName>
    </submittedName>
</protein>
<evidence type="ECO:0000313" key="2">
    <source>
        <dbReference type="Proteomes" id="UP000321944"/>
    </source>
</evidence>
<organism evidence="1 2">
    <name type="scientific">Leptotrichia wadei</name>
    <dbReference type="NCBI Taxonomy" id="157687"/>
    <lineage>
        <taxon>Bacteria</taxon>
        <taxon>Fusobacteriati</taxon>
        <taxon>Fusobacteriota</taxon>
        <taxon>Fusobacteriia</taxon>
        <taxon>Fusobacteriales</taxon>
        <taxon>Leptotrichiaceae</taxon>
        <taxon>Leptotrichia</taxon>
    </lineage>
</organism>
<gene>
    <name evidence="1" type="ORF">JMUB3936_1522</name>
</gene>
<dbReference type="EMBL" id="AP019841">
    <property type="protein sequence ID" value="BBM55237.1"/>
    <property type="molecule type" value="Genomic_DNA"/>
</dbReference>
<dbReference type="AlphaFoldDB" id="A0A510KVF8"/>
<accession>A0A510KVF8</accession>
<reference evidence="1 2" key="1">
    <citation type="submission" date="2019-07" db="EMBL/GenBank/DDBJ databases">
        <title>Complete Genome Sequence of Leptotrichia wadei Strain JMUB3936.</title>
        <authorList>
            <person name="Watanabe S."/>
            <person name="Cui L."/>
        </authorList>
    </citation>
    <scope>NUCLEOTIDE SEQUENCE [LARGE SCALE GENOMIC DNA]</scope>
    <source>
        <strain evidence="1 2">JMUB3936</strain>
    </source>
</reference>
<sequence length="39" mass="4824">MNERIKYECNYCKIRREHKVNHLKEIVVLNHQIKNMIGK</sequence>